<gene>
    <name evidence="2" type="ORF">RQP50_23365</name>
</gene>
<dbReference type="AlphaFoldDB" id="A0AAJ2JY39"/>
<dbReference type="GO" id="GO:0003677">
    <property type="term" value="F:DNA binding"/>
    <property type="evidence" value="ECO:0007669"/>
    <property type="project" value="InterPro"/>
</dbReference>
<dbReference type="PANTHER" id="PTHR30461:SF23">
    <property type="entry name" value="DNA RECOMBINASE-RELATED"/>
    <property type="match status" value="1"/>
</dbReference>
<dbReference type="Gene3D" id="3.40.50.1390">
    <property type="entry name" value="Resolvase, N-terminal catalytic domain"/>
    <property type="match status" value="1"/>
</dbReference>
<dbReference type="Proteomes" id="UP001250538">
    <property type="component" value="Unassembled WGS sequence"/>
</dbReference>
<keyword evidence="3" id="KW-1185">Reference proteome</keyword>
<dbReference type="EMBL" id="JAVYAA010000007">
    <property type="protein sequence ID" value="MDT8979180.1"/>
    <property type="molecule type" value="Genomic_DNA"/>
</dbReference>
<evidence type="ECO:0000313" key="3">
    <source>
        <dbReference type="Proteomes" id="UP001250538"/>
    </source>
</evidence>
<dbReference type="GO" id="GO:0000150">
    <property type="term" value="F:DNA strand exchange activity"/>
    <property type="evidence" value="ECO:0007669"/>
    <property type="project" value="InterPro"/>
</dbReference>
<dbReference type="InterPro" id="IPR006119">
    <property type="entry name" value="Resolv_N"/>
</dbReference>
<dbReference type="PANTHER" id="PTHR30461">
    <property type="entry name" value="DNA-INVERTASE FROM LAMBDOID PROPHAGE"/>
    <property type="match status" value="1"/>
</dbReference>
<evidence type="ECO:0000313" key="2">
    <source>
        <dbReference type="EMBL" id="MDT8979180.1"/>
    </source>
</evidence>
<evidence type="ECO:0000259" key="1">
    <source>
        <dbReference type="Pfam" id="PF00239"/>
    </source>
</evidence>
<feature type="domain" description="Resolvase/invertase-type recombinase catalytic" evidence="1">
    <location>
        <begin position="5"/>
        <end position="69"/>
    </location>
</feature>
<proteinExistence type="predicted"/>
<dbReference type="InterPro" id="IPR050639">
    <property type="entry name" value="SSR_resolvase"/>
</dbReference>
<dbReference type="SUPFAM" id="SSF53041">
    <property type="entry name" value="Resolvase-like"/>
    <property type="match status" value="1"/>
</dbReference>
<organism evidence="2 3">
    <name type="scientific">Paenibacillus suaedae</name>
    <dbReference type="NCBI Taxonomy" id="3077233"/>
    <lineage>
        <taxon>Bacteria</taxon>
        <taxon>Bacillati</taxon>
        <taxon>Bacillota</taxon>
        <taxon>Bacilli</taxon>
        <taxon>Bacillales</taxon>
        <taxon>Paenibacillaceae</taxon>
        <taxon>Paenibacillus</taxon>
    </lineage>
</organism>
<dbReference type="CDD" id="cd00338">
    <property type="entry name" value="Ser_Recombinase"/>
    <property type="match status" value="1"/>
</dbReference>
<comment type="caution">
    <text evidence="2">The sequence shown here is derived from an EMBL/GenBank/DDBJ whole genome shotgun (WGS) entry which is preliminary data.</text>
</comment>
<dbReference type="Pfam" id="PF00239">
    <property type="entry name" value="Resolvase"/>
    <property type="match status" value="1"/>
</dbReference>
<dbReference type="RefSeq" id="WP_083545372.1">
    <property type="nucleotide sequence ID" value="NZ_JAVYAA010000007.1"/>
</dbReference>
<sequence length="134" mass="15285">MSFATAVASQNGWTIVRQYMDNGISGATREKRAELLQLLQNAKKKKFDAVIAKSASRLGRYTIKNLLTAIYGAANSKATEQQSRYMKELASVTIRLNKLNKEFQTLLQLYTEKHIDLERLKAQNEYIQVMLNLL</sequence>
<dbReference type="InterPro" id="IPR036162">
    <property type="entry name" value="Resolvase-like_N_sf"/>
</dbReference>
<protein>
    <submittedName>
        <fullName evidence="2">Recombinase family protein</fullName>
    </submittedName>
</protein>
<reference evidence="3" key="1">
    <citation type="submission" date="2023-09" db="EMBL/GenBank/DDBJ databases">
        <title>Paenibacillus sp. chi10 Genome sequencing and assembly.</title>
        <authorList>
            <person name="Kim I."/>
        </authorList>
    </citation>
    <scope>NUCLEOTIDE SEQUENCE [LARGE SCALE GENOMIC DNA]</scope>
    <source>
        <strain evidence="3">chi10</strain>
    </source>
</reference>
<name>A0AAJ2JY39_9BACL</name>
<accession>A0AAJ2JY39</accession>